<reference evidence="3 4" key="1">
    <citation type="journal article" date="2021" name="BMC Biol.">
        <title>Horizontally acquired antibacterial genes associated with adaptive radiation of ladybird beetles.</title>
        <authorList>
            <person name="Li H.S."/>
            <person name="Tang X.F."/>
            <person name="Huang Y.H."/>
            <person name="Xu Z.Y."/>
            <person name="Chen M.L."/>
            <person name="Du X.Y."/>
            <person name="Qiu B.Y."/>
            <person name="Chen P.T."/>
            <person name="Zhang W."/>
            <person name="Slipinski A."/>
            <person name="Escalona H.E."/>
            <person name="Waterhouse R.M."/>
            <person name="Zwick A."/>
            <person name="Pang H."/>
        </authorList>
    </citation>
    <scope>NUCLEOTIDE SEQUENCE [LARGE SCALE GENOMIC DNA]</scope>
    <source>
        <strain evidence="3">SYSU2018</strain>
    </source>
</reference>
<comment type="caution">
    <text evidence="3">The sequence shown here is derived from an EMBL/GenBank/DDBJ whole genome shotgun (WGS) entry which is preliminary data.</text>
</comment>
<dbReference type="EMBL" id="JABFTP020000144">
    <property type="protein sequence ID" value="KAL3282397.1"/>
    <property type="molecule type" value="Genomic_DNA"/>
</dbReference>
<protein>
    <submittedName>
        <fullName evidence="3">Uncharacterized protein</fullName>
    </submittedName>
</protein>
<gene>
    <name evidence="3" type="ORF">HHI36_005582</name>
</gene>
<keyword evidence="4" id="KW-1185">Reference proteome</keyword>
<evidence type="ECO:0000256" key="1">
    <source>
        <dbReference type="SAM" id="Coils"/>
    </source>
</evidence>
<dbReference type="AlphaFoldDB" id="A0ABD2NUH3"/>
<feature type="coiled-coil region" evidence="1">
    <location>
        <begin position="254"/>
        <end position="281"/>
    </location>
</feature>
<evidence type="ECO:0000256" key="2">
    <source>
        <dbReference type="SAM" id="SignalP"/>
    </source>
</evidence>
<feature type="signal peptide" evidence="2">
    <location>
        <begin position="1"/>
        <end position="24"/>
    </location>
</feature>
<evidence type="ECO:0000313" key="4">
    <source>
        <dbReference type="Proteomes" id="UP001516400"/>
    </source>
</evidence>
<dbReference type="Proteomes" id="UP001516400">
    <property type="component" value="Unassembled WGS sequence"/>
</dbReference>
<proteinExistence type="predicted"/>
<keyword evidence="2" id="KW-0732">Signal</keyword>
<keyword evidence="1" id="KW-0175">Coiled coil</keyword>
<feature type="chain" id="PRO_5044799371" evidence="2">
    <location>
        <begin position="25"/>
        <end position="678"/>
    </location>
</feature>
<organism evidence="3 4">
    <name type="scientific">Cryptolaemus montrouzieri</name>
    <dbReference type="NCBI Taxonomy" id="559131"/>
    <lineage>
        <taxon>Eukaryota</taxon>
        <taxon>Metazoa</taxon>
        <taxon>Ecdysozoa</taxon>
        <taxon>Arthropoda</taxon>
        <taxon>Hexapoda</taxon>
        <taxon>Insecta</taxon>
        <taxon>Pterygota</taxon>
        <taxon>Neoptera</taxon>
        <taxon>Endopterygota</taxon>
        <taxon>Coleoptera</taxon>
        <taxon>Polyphaga</taxon>
        <taxon>Cucujiformia</taxon>
        <taxon>Coccinelloidea</taxon>
        <taxon>Coccinellidae</taxon>
        <taxon>Scymninae</taxon>
        <taxon>Scymnini</taxon>
        <taxon>Cryptolaemus</taxon>
    </lineage>
</organism>
<name>A0ABD2NUH3_9CUCU</name>
<sequence length="678" mass="77569">MPSSKVAYLSVSILFLLRIGKSTSGPTDVPGKSFKLRLAEQENLMTILSSIESRLKNLDNLYTSQLTPTLETRLENFQNRISGMEMKLLRVETLLTTKLDRMSDNISSRHFRDDMVQTDLFRKIEAAYDGVTHKLAYMDRKWDSGFLKMQGKIENTSGTLERIDAATTKYDINMKPTTCIDEIRSLKTSLYSSERKLLFSLEKHTNFSLKKQEEMQDFAKNLIPGLVDKTSIAGVNAITLDTVLRKIDFQISLNNGTETSLRKLSEDLNEMLNEYASKVSDLGAQVTKSDNKIATHMNTLEKVTNSTRTEIQNGLRTLMVQIGKRTNKENEHTGDSRILSEMKEKLDSNFETIIATQNSFVESCHRLQMDEPQLEKQIGDILQNMMDKFDEINVDHYKLLKRMEGMLNKNHIQTKSINTKVKEISEQSKKDTQALNERLKETADNLETLFTLFQNSLDRYDSKVVKRIIEEKEEYMKSIEKTINLTKFQEIFDTQSTTMKSLLTLIHLRETEQNSTNSMIKTIKYNIADLRRNIQNLSAKLNANITLDIPNSIRTTNDLIEENDENLEKILNLHTTPHAHITIIDKHNEENKKYKKTLESDQKSSSNKNLYHVTMPEINSVNNKTVTNGSKCKHSNSGKNCIEVNTTSESNTGNIHIESNNSLIEDTKLQLAENDSST</sequence>
<evidence type="ECO:0000313" key="3">
    <source>
        <dbReference type="EMBL" id="KAL3282397.1"/>
    </source>
</evidence>
<accession>A0ABD2NUH3</accession>